<gene>
    <name evidence="1" type="ORF">E4U42_003887</name>
</gene>
<dbReference type="SUPFAM" id="SSF51735">
    <property type="entry name" value="NAD(P)-binding Rossmann-fold domains"/>
    <property type="match status" value="1"/>
</dbReference>
<dbReference type="AlphaFoldDB" id="A0A8K0NIH7"/>
<dbReference type="Gene3D" id="3.40.50.720">
    <property type="entry name" value="NAD(P)-binding Rossmann-like Domain"/>
    <property type="match status" value="1"/>
</dbReference>
<dbReference type="InterPro" id="IPR036291">
    <property type="entry name" value="NAD(P)-bd_dom_sf"/>
</dbReference>
<name>A0A8K0NIH7_9HYPO</name>
<evidence type="ECO:0000313" key="2">
    <source>
        <dbReference type="Proteomes" id="UP000811619"/>
    </source>
</evidence>
<protein>
    <submittedName>
        <fullName evidence="1">Uncharacterized protein</fullName>
    </submittedName>
</protein>
<dbReference type="InterPro" id="IPR002347">
    <property type="entry name" value="SDR_fam"/>
</dbReference>
<dbReference type="Pfam" id="PF13561">
    <property type="entry name" value="adh_short_C2"/>
    <property type="match status" value="1"/>
</dbReference>
<reference evidence="1" key="1">
    <citation type="journal article" date="2020" name="bioRxiv">
        <title>Whole genome comparisons of ergot fungi reveals the divergence and evolution of species within the genus Claviceps are the result of varying mechanisms driving genome evolution and host range expansion.</title>
        <authorList>
            <person name="Wyka S.A."/>
            <person name="Mondo S.J."/>
            <person name="Liu M."/>
            <person name="Dettman J."/>
            <person name="Nalam V."/>
            <person name="Broders K.D."/>
        </authorList>
    </citation>
    <scope>NUCLEOTIDE SEQUENCE</scope>
    <source>
        <strain evidence="1">CCC 489</strain>
    </source>
</reference>
<keyword evidence="2" id="KW-1185">Reference proteome</keyword>
<sequence>MVKRKDDAVRQFGELDIVRSNAGVASFEHVRHVTKDALVLRGERVDRVFSLNNRGLFFIAREASRHVHHGGRIIFLSSNTARDLRRAPVAMIESTA</sequence>
<accession>A0A8K0NIH7</accession>
<dbReference type="Proteomes" id="UP000811619">
    <property type="component" value="Unassembled WGS sequence"/>
</dbReference>
<evidence type="ECO:0000313" key="1">
    <source>
        <dbReference type="EMBL" id="KAG5925849.1"/>
    </source>
</evidence>
<dbReference type="EMBL" id="SRPY01000331">
    <property type="protein sequence ID" value="KAG5925849.1"/>
    <property type="molecule type" value="Genomic_DNA"/>
</dbReference>
<organism evidence="1 2">
    <name type="scientific">Claviceps africana</name>
    <dbReference type="NCBI Taxonomy" id="83212"/>
    <lineage>
        <taxon>Eukaryota</taxon>
        <taxon>Fungi</taxon>
        <taxon>Dikarya</taxon>
        <taxon>Ascomycota</taxon>
        <taxon>Pezizomycotina</taxon>
        <taxon>Sordariomycetes</taxon>
        <taxon>Hypocreomycetidae</taxon>
        <taxon>Hypocreales</taxon>
        <taxon>Clavicipitaceae</taxon>
        <taxon>Claviceps</taxon>
    </lineage>
</organism>
<proteinExistence type="predicted"/>
<comment type="caution">
    <text evidence="1">The sequence shown here is derived from an EMBL/GenBank/DDBJ whole genome shotgun (WGS) entry which is preliminary data.</text>
</comment>
<dbReference type="OrthoDB" id="47007at2759"/>